<dbReference type="EMBL" id="JAKRKC020000001">
    <property type="protein sequence ID" value="MCK2215985.1"/>
    <property type="molecule type" value="Genomic_DNA"/>
</dbReference>
<feature type="transmembrane region" description="Helical" evidence="8">
    <location>
        <begin position="276"/>
        <end position="296"/>
    </location>
</feature>
<evidence type="ECO:0000256" key="1">
    <source>
        <dbReference type="ARBA" id="ARBA00004651"/>
    </source>
</evidence>
<keyword evidence="5 8" id="KW-0812">Transmembrane</keyword>
<feature type="transmembrane region" description="Helical" evidence="8">
    <location>
        <begin position="150"/>
        <end position="173"/>
    </location>
</feature>
<dbReference type="InterPro" id="IPR036259">
    <property type="entry name" value="MFS_trans_sf"/>
</dbReference>
<feature type="transmembrane region" description="Helical" evidence="8">
    <location>
        <begin position="341"/>
        <end position="360"/>
    </location>
</feature>
<evidence type="ECO:0000256" key="4">
    <source>
        <dbReference type="ARBA" id="ARBA00022475"/>
    </source>
</evidence>
<feature type="transmembrane region" description="Helical" evidence="8">
    <location>
        <begin position="21"/>
        <end position="40"/>
    </location>
</feature>
<dbReference type="PANTHER" id="PTHR42718:SF9">
    <property type="entry name" value="MAJOR FACILITATOR SUPERFAMILY MULTIDRUG TRANSPORTER MFSC"/>
    <property type="match status" value="1"/>
</dbReference>
<feature type="transmembrane region" description="Helical" evidence="8">
    <location>
        <begin position="234"/>
        <end position="255"/>
    </location>
</feature>
<evidence type="ECO:0000256" key="7">
    <source>
        <dbReference type="ARBA" id="ARBA00023136"/>
    </source>
</evidence>
<feature type="transmembrane region" description="Helical" evidence="8">
    <location>
        <begin position="92"/>
        <end position="114"/>
    </location>
</feature>
<accession>A0ABT0FVH5</accession>
<feature type="transmembrane region" description="Helical" evidence="8">
    <location>
        <begin position="446"/>
        <end position="468"/>
    </location>
</feature>
<dbReference type="CDD" id="cd17321">
    <property type="entry name" value="MFS_MMR_MDR_like"/>
    <property type="match status" value="1"/>
</dbReference>
<dbReference type="Gene3D" id="1.20.1250.20">
    <property type="entry name" value="MFS general substrate transporter like domains"/>
    <property type="match status" value="1"/>
</dbReference>
<evidence type="ECO:0000256" key="3">
    <source>
        <dbReference type="ARBA" id="ARBA00022448"/>
    </source>
</evidence>
<organism evidence="10 11">
    <name type="scientific">Actinomadura luzonensis</name>
    <dbReference type="NCBI Taxonomy" id="2805427"/>
    <lineage>
        <taxon>Bacteria</taxon>
        <taxon>Bacillati</taxon>
        <taxon>Actinomycetota</taxon>
        <taxon>Actinomycetes</taxon>
        <taxon>Streptosporangiales</taxon>
        <taxon>Thermomonosporaceae</taxon>
        <taxon>Actinomadura</taxon>
    </lineage>
</organism>
<feature type="transmembrane region" description="Helical" evidence="8">
    <location>
        <begin position="308"/>
        <end position="329"/>
    </location>
</feature>
<feature type="transmembrane region" description="Helical" evidence="8">
    <location>
        <begin position="210"/>
        <end position="228"/>
    </location>
</feature>
<keyword evidence="4" id="KW-1003">Cell membrane</keyword>
<evidence type="ECO:0000313" key="11">
    <source>
        <dbReference type="Proteomes" id="UP001317259"/>
    </source>
</evidence>
<sequence>MALTNVGRRGRQEARPRRPMLVLAICCTSLFIVGLDNTIVNVALPSIRRDLGASVSGLQWIIDAYTVVLASLLMLSGSTGDRVGRRRTFQTGLALFTLGSLLCSLAPGLGWLIAARALQAIGGSMLNPVAMSIITNTFTEPRERARAIGVWGAVVGISMALGPPLGGVLVASIGWRSIFWINIPVGLAALALCALFVPESRAPRPRPVDAVGQVLVVVLLASLTYGLIEAPDAGWASAQTLGCFALAALALAVLVPYELRRREPLINPRFFRSVPFAGATVIAVCGFATLGGFLFLNTLYLQETLGYSALHAGLLTLPMAALTVVCSPVSGRIVGAAGPRVPLVIAGTALTASMLILTTLTAHTPLWLLITAYVLFGLGFGMLNAPITNTAVSGMPVAQAGVAAAVASTSRQIGQSLGVAVLGALVTSAVRGPLPTGFPQASHIGWWVGAGCGAVILLLGILTTGHWAKQSAARTAERLIHGSTRTADT</sequence>
<feature type="domain" description="Major facilitator superfamily (MFS) profile" evidence="9">
    <location>
        <begin position="22"/>
        <end position="468"/>
    </location>
</feature>
<dbReference type="InterPro" id="IPR011701">
    <property type="entry name" value="MFS"/>
</dbReference>
<feature type="transmembrane region" description="Helical" evidence="8">
    <location>
        <begin position="417"/>
        <end position="434"/>
    </location>
</feature>
<keyword evidence="11" id="KW-1185">Reference proteome</keyword>
<comment type="caution">
    <text evidence="10">The sequence shown here is derived from an EMBL/GenBank/DDBJ whole genome shotgun (WGS) entry which is preliminary data.</text>
</comment>
<dbReference type="InterPro" id="IPR020846">
    <property type="entry name" value="MFS_dom"/>
</dbReference>
<dbReference type="PRINTS" id="PR01036">
    <property type="entry name" value="TCRTETB"/>
</dbReference>
<dbReference type="NCBIfam" id="TIGR00711">
    <property type="entry name" value="efflux_EmrB"/>
    <property type="match status" value="1"/>
</dbReference>
<gene>
    <name evidence="10" type="ORF">MF672_019610</name>
</gene>
<dbReference type="Gene3D" id="1.20.1720.10">
    <property type="entry name" value="Multidrug resistance protein D"/>
    <property type="match status" value="1"/>
</dbReference>
<feature type="transmembrane region" description="Helical" evidence="8">
    <location>
        <begin position="120"/>
        <end position="138"/>
    </location>
</feature>
<keyword evidence="3" id="KW-0813">Transport</keyword>
<evidence type="ECO:0000256" key="2">
    <source>
        <dbReference type="ARBA" id="ARBA00008537"/>
    </source>
</evidence>
<dbReference type="Pfam" id="PF07690">
    <property type="entry name" value="MFS_1"/>
    <property type="match status" value="1"/>
</dbReference>
<dbReference type="SUPFAM" id="SSF103473">
    <property type="entry name" value="MFS general substrate transporter"/>
    <property type="match status" value="1"/>
</dbReference>
<comment type="similarity">
    <text evidence="2">Belongs to the major facilitator superfamily. EmrB family.</text>
</comment>
<keyword evidence="6 8" id="KW-1133">Transmembrane helix</keyword>
<proteinExistence type="inferred from homology"/>
<feature type="transmembrane region" description="Helical" evidence="8">
    <location>
        <begin position="60"/>
        <end position="80"/>
    </location>
</feature>
<evidence type="ECO:0000259" key="9">
    <source>
        <dbReference type="PROSITE" id="PS50850"/>
    </source>
</evidence>
<feature type="transmembrane region" description="Helical" evidence="8">
    <location>
        <begin position="179"/>
        <end position="198"/>
    </location>
</feature>
<evidence type="ECO:0000256" key="6">
    <source>
        <dbReference type="ARBA" id="ARBA00022989"/>
    </source>
</evidence>
<dbReference type="RefSeq" id="WP_242377265.1">
    <property type="nucleotide sequence ID" value="NZ_JAKRKC020000001.1"/>
</dbReference>
<name>A0ABT0FVH5_9ACTN</name>
<dbReference type="PANTHER" id="PTHR42718">
    <property type="entry name" value="MAJOR FACILITATOR SUPERFAMILY MULTIDRUG TRANSPORTER MFSC"/>
    <property type="match status" value="1"/>
</dbReference>
<keyword evidence="7 8" id="KW-0472">Membrane</keyword>
<dbReference type="InterPro" id="IPR004638">
    <property type="entry name" value="EmrB-like"/>
</dbReference>
<dbReference type="PROSITE" id="PS50850">
    <property type="entry name" value="MFS"/>
    <property type="match status" value="1"/>
</dbReference>
<feature type="transmembrane region" description="Helical" evidence="8">
    <location>
        <begin position="366"/>
        <end position="385"/>
    </location>
</feature>
<evidence type="ECO:0000256" key="8">
    <source>
        <dbReference type="SAM" id="Phobius"/>
    </source>
</evidence>
<comment type="subcellular location">
    <subcellularLocation>
        <location evidence="1">Cell membrane</location>
        <topology evidence="1">Multi-pass membrane protein</topology>
    </subcellularLocation>
</comment>
<reference evidence="10 11" key="1">
    <citation type="submission" date="2022-04" db="EMBL/GenBank/DDBJ databases">
        <title>Genome draft of Actinomadura sp. ATCC 31491.</title>
        <authorList>
            <person name="Shi X."/>
            <person name="Du Y."/>
        </authorList>
    </citation>
    <scope>NUCLEOTIDE SEQUENCE [LARGE SCALE GENOMIC DNA]</scope>
    <source>
        <strain evidence="10 11">ATCC 31491</strain>
    </source>
</reference>
<protein>
    <submittedName>
        <fullName evidence="10">MFS transporter</fullName>
    </submittedName>
</protein>
<evidence type="ECO:0000256" key="5">
    <source>
        <dbReference type="ARBA" id="ARBA00022692"/>
    </source>
</evidence>
<evidence type="ECO:0000313" key="10">
    <source>
        <dbReference type="EMBL" id="MCK2215985.1"/>
    </source>
</evidence>
<dbReference type="Proteomes" id="UP001317259">
    <property type="component" value="Unassembled WGS sequence"/>
</dbReference>